<organism evidence="12 13">
    <name type="scientific">Jiella endophytica</name>
    <dbReference type="NCBI Taxonomy" id="2558362"/>
    <lineage>
        <taxon>Bacteria</taxon>
        <taxon>Pseudomonadati</taxon>
        <taxon>Pseudomonadota</taxon>
        <taxon>Alphaproteobacteria</taxon>
        <taxon>Hyphomicrobiales</taxon>
        <taxon>Aurantimonadaceae</taxon>
        <taxon>Jiella</taxon>
    </lineage>
</organism>
<comment type="caution">
    <text evidence="9">Lacks conserved residue(s) required for the propagation of feature annotation.</text>
</comment>
<dbReference type="UniPathway" id="UPA00035">
    <property type="reaction ID" value="UER00041"/>
</dbReference>
<feature type="binding site" evidence="9">
    <location>
        <position position="82"/>
    </location>
    <ligand>
        <name>5-phospho-alpha-D-ribose 1-diphosphate</name>
        <dbReference type="ChEBI" id="CHEBI:58017"/>
    </ligand>
</feature>
<dbReference type="SUPFAM" id="SSF47648">
    <property type="entry name" value="Nucleoside phosphorylase/phosphoribosyltransferase N-terminal domain"/>
    <property type="match status" value="1"/>
</dbReference>
<name>A0A4Y8RNC2_9HYPH</name>
<dbReference type="AlphaFoldDB" id="A0A4Y8RNC2"/>
<gene>
    <name evidence="9 12" type="primary">trpD</name>
    <name evidence="12" type="ORF">E3C22_06780</name>
</gene>
<evidence type="ECO:0000313" key="12">
    <source>
        <dbReference type="EMBL" id="TFF25079.1"/>
    </source>
</evidence>
<evidence type="ECO:0000256" key="7">
    <source>
        <dbReference type="ARBA" id="ARBA00052328"/>
    </source>
</evidence>
<dbReference type="GO" id="GO:0005829">
    <property type="term" value="C:cytosol"/>
    <property type="evidence" value="ECO:0007669"/>
    <property type="project" value="TreeGrafter"/>
</dbReference>
<dbReference type="Proteomes" id="UP000298179">
    <property type="component" value="Unassembled WGS sequence"/>
</dbReference>
<accession>A0A4Y8RNC2</accession>
<keyword evidence="9" id="KW-0479">Metal-binding</keyword>
<feature type="binding site" evidence="9">
    <location>
        <position position="122"/>
    </location>
    <ligand>
        <name>5-phospho-alpha-D-ribose 1-diphosphate</name>
        <dbReference type="ChEBI" id="CHEBI:58017"/>
    </ligand>
</feature>
<dbReference type="InterPro" id="IPR000312">
    <property type="entry name" value="Glycosyl_Trfase_fam3"/>
</dbReference>
<comment type="caution">
    <text evidence="12">The sequence shown here is derived from an EMBL/GenBank/DDBJ whole genome shotgun (WGS) entry which is preliminary data.</text>
</comment>
<feature type="binding site" evidence="9">
    <location>
        <begin position="85"/>
        <end position="86"/>
    </location>
    <ligand>
        <name>5-phospho-alpha-D-ribose 1-diphosphate</name>
        <dbReference type="ChEBI" id="CHEBI:58017"/>
    </ligand>
</feature>
<dbReference type="OrthoDB" id="9806430at2"/>
<dbReference type="PANTHER" id="PTHR43285:SF2">
    <property type="entry name" value="ANTHRANILATE PHOSPHORIBOSYLTRANSFERASE"/>
    <property type="match status" value="1"/>
</dbReference>
<evidence type="ECO:0000259" key="11">
    <source>
        <dbReference type="Pfam" id="PF02885"/>
    </source>
</evidence>
<comment type="function">
    <text evidence="9">Catalyzes the transfer of the phosphoribosyl group of 5-phosphorylribose-1-pyrophosphate (PRPP) to anthranilate to yield N-(5'-phosphoribosyl)-anthranilate (PRA).</text>
</comment>
<dbReference type="EC" id="2.4.2.18" evidence="9"/>
<comment type="cofactor">
    <cofactor evidence="9">
        <name>Mg(2+)</name>
        <dbReference type="ChEBI" id="CHEBI:18420"/>
    </cofactor>
    <text evidence="9">Binds 2 magnesium ions per monomer.</text>
</comment>
<feature type="binding site" evidence="9">
    <location>
        <position position="168"/>
    </location>
    <ligand>
        <name>anthranilate</name>
        <dbReference type="ChEBI" id="CHEBI:16567"/>
        <label>2</label>
    </ligand>
</feature>
<evidence type="ECO:0000256" key="2">
    <source>
        <dbReference type="ARBA" id="ARBA00022605"/>
    </source>
</evidence>
<dbReference type="RefSeq" id="WP_134761249.1">
    <property type="nucleotide sequence ID" value="NZ_SOZD01000002.1"/>
</dbReference>
<dbReference type="InterPro" id="IPR005940">
    <property type="entry name" value="Anthranilate_Pribosyl_Tfrase"/>
</dbReference>
<feature type="domain" description="Glycosyl transferase family 3" evidence="10">
    <location>
        <begin position="77"/>
        <end position="324"/>
    </location>
</feature>
<dbReference type="Gene3D" id="1.20.970.10">
    <property type="entry name" value="Transferase, Pyrimidine Nucleoside Phosphorylase, Chain C"/>
    <property type="match status" value="1"/>
</dbReference>
<reference evidence="12 13" key="1">
    <citation type="submission" date="2019-03" db="EMBL/GenBank/DDBJ databases">
        <title>Jiella endophytica sp. nov., a novel endophytic bacterium isolated from root of Ficus microcarpa Linn. f.</title>
        <authorList>
            <person name="Tuo L."/>
        </authorList>
    </citation>
    <scope>NUCLEOTIDE SEQUENCE [LARGE SCALE GENOMIC DNA]</scope>
    <source>
        <strain evidence="12 13">CBS5Q-3</strain>
    </source>
</reference>
<evidence type="ECO:0000256" key="5">
    <source>
        <dbReference type="ARBA" id="ARBA00022822"/>
    </source>
</evidence>
<feature type="binding site" evidence="9">
    <location>
        <position position="226"/>
    </location>
    <ligand>
        <name>Mg(2+)</name>
        <dbReference type="ChEBI" id="CHEBI:18420"/>
        <label>2</label>
    </ligand>
</feature>
<sequence length="343" mass="35592">MSQTLKPFLAKVADGRSLTREEATAAFQVMMSGEATPSQIGGLLMALRVRGESVDEITGAVSVMRANMARVTAPEGAVDIVGTGGDHAGTYNISTCSAFVLAGCGLVVAKHGNRALSSKSGAADVLTALGIDVELKPEQIGRAIAEAGLGFMFAPTHHAAMRFVGPSRVELGTRTVFNILGPLANPASVSKLLVGVFSPQWLRPIAETLLALGTEAAWVVHGDGLDEMTVTGTTHVVQLKDGVISEFSLDPEEVRLRRWTLPDLKGGDGAYNAAALKSVLEGEPGAYRDTVLLNAAGALVMAGAAPDLSDGIAMAAEAIDTGRARHALERLAATTQALGKENR</sequence>
<feature type="binding site" evidence="9">
    <location>
        <begin position="92"/>
        <end position="95"/>
    </location>
    <ligand>
        <name>5-phospho-alpha-D-ribose 1-diphosphate</name>
        <dbReference type="ChEBI" id="CHEBI:58017"/>
    </ligand>
</feature>
<keyword evidence="2 9" id="KW-0028">Amino-acid biosynthesis</keyword>
<feature type="binding site" evidence="9">
    <location>
        <begin position="110"/>
        <end position="118"/>
    </location>
    <ligand>
        <name>5-phospho-alpha-D-ribose 1-diphosphate</name>
        <dbReference type="ChEBI" id="CHEBI:58017"/>
    </ligand>
</feature>
<keyword evidence="9" id="KW-0460">Magnesium</keyword>
<keyword evidence="6 9" id="KW-0057">Aromatic amino acid biosynthesis</keyword>
<evidence type="ECO:0000256" key="8">
    <source>
        <dbReference type="ARBA" id="ARBA00061188"/>
    </source>
</evidence>
<feature type="binding site" evidence="9">
    <location>
        <position position="227"/>
    </location>
    <ligand>
        <name>Mg(2+)</name>
        <dbReference type="ChEBI" id="CHEBI:18420"/>
        <label>1</label>
    </ligand>
</feature>
<evidence type="ECO:0000256" key="9">
    <source>
        <dbReference type="HAMAP-Rule" id="MF_00211"/>
    </source>
</evidence>
<dbReference type="Pfam" id="PF02885">
    <property type="entry name" value="Glycos_trans_3N"/>
    <property type="match status" value="1"/>
</dbReference>
<dbReference type="EMBL" id="SOZD01000002">
    <property type="protein sequence ID" value="TFF25079.1"/>
    <property type="molecule type" value="Genomic_DNA"/>
</dbReference>
<dbReference type="GO" id="GO:0000162">
    <property type="term" value="P:L-tryptophan biosynthetic process"/>
    <property type="evidence" value="ECO:0007669"/>
    <property type="project" value="UniProtKB-UniRule"/>
</dbReference>
<keyword evidence="5 9" id="KW-0822">Tryptophan biosynthesis</keyword>
<dbReference type="PANTHER" id="PTHR43285">
    <property type="entry name" value="ANTHRANILATE PHOSPHORIBOSYLTRANSFERASE"/>
    <property type="match status" value="1"/>
</dbReference>
<feature type="binding site" evidence="9">
    <location>
        <position position="113"/>
    </location>
    <ligand>
        <name>anthranilate</name>
        <dbReference type="ChEBI" id="CHEBI:16567"/>
        <label>1</label>
    </ligand>
</feature>
<feature type="binding site" evidence="9">
    <location>
        <position position="94"/>
    </location>
    <ligand>
        <name>Mg(2+)</name>
        <dbReference type="ChEBI" id="CHEBI:18420"/>
        <label>1</label>
    </ligand>
</feature>
<evidence type="ECO:0000256" key="1">
    <source>
        <dbReference type="ARBA" id="ARBA00004907"/>
    </source>
</evidence>
<keyword evidence="3 9" id="KW-0328">Glycosyltransferase</keyword>
<dbReference type="InterPro" id="IPR036320">
    <property type="entry name" value="Glycosyl_Trfase_fam3_N_dom_sf"/>
</dbReference>
<evidence type="ECO:0000256" key="3">
    <source>
        <dbReference type="ARBA" id="ARBA00022676"/>
    </source>
</evidence>
<dbReference type="GO" id="GO:0000287">
    <property type="term" value="F:magnesium ion binding"/>
    <property type="evidence" value="ECO:0007669"/>
    <property type="project" value="UniProtKB-UniRule"/>
</dbReference>
<feature type="domain" description="Glycosyl transferase family 3 N-terminal" evidence="11">
    <location>
        <begin position="6"/>
        <end position="67"/>
    </location>
</feature>
<feature type="binding site" evidence="9">
    <location>
        <position position="82"/>
    </location>
    <ligand>
        <name>anthranilate</name>
        <dbReference type="ChEBI" id="CHEBI:16567"/>
        <label>1</label>
    </ligand>
</feature>
<comment type="pathway">
    <text evidence="1 9">Amino-acid biosynthesis; L-tryptophan biosynthesis; L-tryptophan from chorismate: step 2/5.</text>
</comment>
<comment type="subunit">
    <text evidence="9">Homodimer.</text>
</comment>
<dbReference type="Gene3D" id="3.40.1030.10">
    <property type="entry name" value="Nucleoside phosphorylase/phosphoribosyltransferase catalytic domain"/>
    <property type="match status" value="1"/>
</dbReference>
<proteinExistence type="inferred from homology"/>
<evidence type="ECO:0000313" key="13">
    <source>
        <dbReference type="Proteomes" id="UP000298179"/>
    </source>
</evidence>
<comment type="catalytic activity">
    <reaction evidence="7 9">
        <text>N-(5-phospho-beta-D-ribosyl)anthranilate + diphosphate = 5-phospho-alpha-D-ribose 1-diphosphate + anthranilate</text>
        <dbReference type="Rhea" id="RHEA:11768"/>
        <dbReference type="ChEBI" id="CHEBI:16567"/>
        <dbReference type="ChEBI" id="CHEBI:18277"/>
        <dbReference type="ChEBI" id="CHEBI:33019"/>
        <dbReference type="ChEBI" id="CHEBI:58017"/>
        <dbReference type="EC" id="2.4.2.18"/>
    </reaction>
</comment>
<dbReference type="HAMAP" id="MF_00211">
    <property type="entry name" value="TrpD"/>
    <property type="match status" value="1"/>
</dbReference>
<evidence type="ECO:0000256" key="6">
    <source>
        <dbReference type="ARBA" id="ARBA00023141"/>
    </source>
</evidence>
<dbReference type="FunFam" id="3.40.1030.10:FF:000002">
    <property type="entry name" value="Anthranilate phosphoribosyltransferase"/>
    <property type="match status" value="1"/>
</dbReference>
<comment type="similarity">
    <text evidence="8">In the C-terminal section; belongs to the anthranilate phosphoribosyltransferase family.</text>
</comment>
<dbReference type="SUPFAM" id="SSF52418">
    <property type="entry name" value="Nucleoside phosphorylase/phosphoribosyltransferase catalytic domain"/>
    <property type="match status" value="1"/>
</dbReference>
<dbReference type="GO" id="GO:0004048">
    <property type="term" value="F:anthranilate phosphoribosyltransferase activity"/>
    <property type="evidence" value="ECO:0007669"/>
    <property type="project" value="UniProtKB-UniRule"/>
</dbReference>
<keyword evidence="13" id="KW-1185">Reference proteome</keyword>
<evidence type="ECO:0000256" key="4">
    <source>
        <dbReference type="ARBA" id="ARBA00022679"/>
    </source>
</evidence>
<feature type="binding site" evidence="9">
    <location>
        <position position="90"/>
    </location>
    <ligand>
        <name>5-phospho-alpha-D-ribose 1-diphosphate</name>
        <dbReference type="ChEBI" id="CHEBI:58017"/>
    </ligand>
</feature>
<dbReference type="NCBIfam" id="TIGR01245">
    <property type="entry name" value="trpD"/>
    <property type="match status" value="1"/>
</dbReference>
<comment type="similarity">
    <text evidence="9">Belongs to the anthranilate phosphoribosyltransferase family.</text>
</comment>
<dbReference type="Pfam" id="PF00591">
    <property type="entry name" value="Glycos_transf_3"/>
    <property type="match status" value="1"/>
</dbReference>
<protein>
    <recommendedName>
        <fullName evidence="9">Anthranilate phosphoribosyltransferase</fullName>
        <ecNumber evidence="9">2.4.2.18</ecNumber>
    </recommendedName>
</protein>
<feature type="binding site" evidence="9">
    <location>
        <position position="227"/>
    </location>
    <ligand>
        <name>Mg(2+)</name>
        <dbReference type="ChEBI" id="CHEBI:18420"/>
        <label>2</label>
    </ligand>
</feature>
<dbReference type="InterPro" id="IPR017459">
    <property type="entry name" value="Glycosyl_Trfase_fam3_N_dom"/>
</dbReference>
<dbReference type="InterPro" id="IPR035902">
    <property type="entry name" value="Nuc_phospho_transferase"/>
</dbReference>
<keyword evidence="4 9" id="KW-0808">Transferase</keyword>
<evidence type="ECO:0000259" key="10">
    <source>
        <dbReference type="Pfam" id="PF00591"/>
    </source>
</evidence>